<dbReference type="InterPro" id="IPR016299">
    <property type="entry name" value="Riboflavin_synth_RibBA"/>
</dbReference>
<keyword evidence="15 18" id="KW-0456">Lyase</keyword>
<gene>
    <name evidence="18" type="primary">ribBA</name>
    <name evidence="20" type="ORF">Ami103574_10995</name>
</gene>
<protein>
    <recommendedName>
        <fullName evidence="18">Riboflavin biosynthesis protein RibBA</fullName>
    </recommendedName>
    <domain>
        <recommendedName>
            <fullName evidence="18">3,4-dihydroxy-2-butanone 4-phosphate synthase</fullName>
            <shortName evidence="18">DHBP synthase</shortName>
            <ecNumber evidence="18">4.1.99.12</ecNumber>
        </recommendedName>
    </domain>
    <domain>
        <recommendedName>
            <fullName evidence="18">GTP cyclohydrolase-2</fullName>
            <ecNumber evidence="18">3.5.4.25</ecNumber>
        </recommendedName>
        <alternativeName>
            <fullName evidence="18">GTP cyclohydrolase II</fullName>
        </alternativeName>
    </domain>
</protein>
<comment type="function">
    <text evidence="3 18">Catalyzes the conversion of D-ribulose 5-phosphate to formate and 3,4-dihydroxy-2-butanone 4-phosphate.</text>
</comment>
<dbReference type="NCBIfam" id="NF001591">
    <property type="entry name" value="PRK00393.1"/>
    <property type="match status" value="1"/>
</dbReference>
<dbReference type="NCBIfam" id="TIGR00505">
    <property type="entry name" value="ribA"/>
    <property type="match status" value="1"/>
</dbReference>
<comment type="function">
    <text evidence="18">Catalyzes the conversion of GTP to 2,5-diamino-6-ribosylamino-4(3H)-pyrimidinone 5'-phosphate (DARP), formate and pyrophosphate.</text>
</comment>
<feature type="binding site" evidence="18">
    <location>
        <position position="257"/>
    </location>
    <ligand>
        <name>Zn(2+)</name>
        <dbReference type="ChEBI" id="CHEBI:29105"/>
        <note>catalytic</note>
    </ligand>
</feature>
<dbReference type="Gene3D" id="3.90.870.10">
    <property type="entry name" value="DHBP synthase"/>
    <property type="match status" value="1"/>
</dbReference>
<keyword evidence="14 18" id="KW-0464">Manganese</keyword>
<feature type="binding site" evidence="18">
    <location>
        <position position="29"/>
    </location>
    <ligand>
        <name>Mg(2+)</name>
        <dbReference type="ChEBI" id="CHEBI:18420"/>
        <label>2</label>
    </ligand>
</feature>
<evidence type="ECO:0000256" key="18">
    <source>
        <dbReference type="HAMAP-Rule" id="MF_01283"/>
    </source>
</evidence>
<dbReference type="GO" id="GO:0009231">
    <property type="term" value="P:riboflavin biosynthetic process"/>
    <property type="evidence" value="ECO:0007669"/>
    <property type="project" value="UniProtKB-UniRule"/>
</dbReference>
<dbReference type="Gene3D" id="3.40.50.10990">
    <property type="entry name" value="GTP cyclohydrolase II"/>
    <property type="match status" value="1"/>
</dbReference>
<feature type="region of interest" description="GTP cyclohydrolase II" evidence="18">
    <location>
        <begin position="202"/>
        <end position="412"/>
    </location>
</feature>
<evidence type="ECO:0000256" key="10">
    <source>
        <dbReference type="ARBA" id="ARBA00022801"/>
    </source>
</evidence>
<evidence type="ECO:0000256" key="8">
    <source>
        <dbReference type="ARBA" id="ARBA00022723"/>
    </source>
</evidence>
<dbReference type="HAMAP" id="MF_01283">
    <property type="entry name" value="RibBA"/>
    <property type="match status" value="1"/>
</dbReference>
<evidence type="ECO:0000256" key="17">
    <source>
        <dbReference type="ARBA" id="ARBA00049295"/>
    </source>
</evidence>
<dbReference type="EC" id="4.1.99.12" evidence="18"/>
<dbReference type="PANTHER" id="PTHR21327">
    <property type="entry name" value="GTP CYCLOHYDROLASE II-RELATED"/>
    <property type="match status" value="1"/>
</dbReference>
<dbReference type="Pfam" id="PF00926">
    <property type="entry name" value="DHBP_synthase"/>
    <property type="match status" value="1"/>
</dbReference>
<evidence type="ECO:0000256" key="1">
    <source>
        <dbReference type="ARBA" id="ARBA00000141"/>
    </source>
</evidence>
<evidence type="ECO:0000256" key="4">
    <source>
        <dbReference type="ARBA" id="ARBA00004853"/>
    </source>
</evidence>
<comment type="catalytic activity">
    <reaction evidence="17 18">
        <text>GTP + 4 H2O = 2,5-diamino-6-hydroxy-4-(5-phosphoribosylamino)-pyrimidine + formate + 2 phosphate + 3 H(+)</text>
        <dbReference type="Rhea" id="RHEA:23704"/>
        <dbReference type="ChEBI" id="CHEBI:15377"/>
        <dbReference type="ChEBI" id="CHEBI:15378"/>
        <dbReference type="ChEBI" id="CHEBI:15740"/>
        <dbReference type="ChEBI" id="CHEBI:37565"/>
        <dbReference type="ChEBI" id="CHEBI:43474"/>
        <dbReference type="ChEBI" id="CHEBI:58614"/>
        <dbReference type="EC" id="3.5.4.25"/>
    </reaction>
</comment>
<evidence type="ECO:0000256" key="12">
    <source>
        <dbReference type="ARBA" id="ARBA00022842"/>
    </source>
</evidence>
<dbReference type="InterPro" id="IPR032677">
    <property type="entry name" value="GTP_cyclohydro_II"/>
</dbReference>
<comment type="cofactor">
    <cofactor evidence="18">
        <name>Mg(2+)</name>
        <dbReference type="ChEBI" id="CHEBI:18420"/>
    </cofactor>
    <cofactor evidence="18">
        <name>Mn(2+)</name>
        <dbReference type="ChEBI" id="CHEBI:29035"/>
    </cofactor>
    <text evidence="18">Binds 2 divalent metal cations per subunit. Magnesium or manganese.</text>
</comment>
<dbReference type="InterPro" id="IPR000926">
    <property type="entry name" value="RibA"/>
</dbReference>
<feature type="domain" description="GTP cyclohydrolase II" evidence="19">
    <location>
        <begin position="208"/>
        <end position="372"/>
    </location>
</feature>
<dbReference type="AlphaFoldDB" id="A0A858BXK2"/>
<dbReference type="GO" id="GO:0008686">
    <property type="term" value="F:3,4-dihydroxy-2-butanone-4-phosphate synthase activity"/>
    <property type="evidence" value="ECO:0007669"/>
    <property type="project" value="UniProtKB-UniRule"/>
</dbReference>
<dbReference type="UniPathway" id="UPA00275">
    <property type="reaction ID" value="UER00399"/>
</dbReference>
<dbReference type="EC" id="3.5.4.25" evidence="18"/>
<feature type="region of interest" description="DHBP synthase" evidence="18">
    <location>
        <begin position="1"/>
        <end position="201"/>
    </location>
</feature>
<keyword evidence="21" id="KW-1185">Reference proteome</keyword>
<feature type="binding site" evidence="18">
    <location>
        <begin position="28"/>
        <end position="29"/>
    </location>
    <ligand>
        <name>D-ribulose 5-phosphate</name>
        <dbReference type="ChEBI" id="CHEBI:58121"/>
    </ligand>
</feature>
<evidence type="ECO:0000256" key="7">
    <source>
        <dbReference type="ARBA" id="ARBA00022619"/>
    </source>
</evidence>
<feature type="site" description="Essential for DHBP synthase activity" evidence="18">
    <location>
        <position position="126"/>
    </location>
</feature>
<feature type="binding site" evidence="18">
    <location>
        <begin position="140"/>
        <end position="144"/>
    </location>
    <ligand>
        <name>D-ribulose 5-phosphate</name>
        <dbReference type="ChEBI" id="CHEBI:58121"/>
    </ligand>
</feature>
<dbReference type="FunFam" id="3.90.870.10:FF:000001">
    <property type="entry name" value="Riboflavin biosynthesis protein RibBA"/>
    <property type="match status" value="1"/>
</dbReference>
<evidence type="ECO:0000256" key="16">
    <source>
        <dbReference type="ARBA" id="ARBA00023268"/>
    </source>
</evidence>
<evidence type="ECO:0000256" key="3">
    <source>
        <dbReference type="ARBA" id="ARBA00002284"/>
    </source>
</evidence>
<reference evidence="20 21" key="1">
    <citation type="submission" date="2020-02" db="EMBL/GenBank/DDBJ databases">
        <authorList>
            <person name="Kim Y.B."/>
            <person name="Roh S.W."/>
        </authorList>
    </citation>
    <scope>NUCLEOTIDE SEQUENCE [LARGE SCALE GENOMIC DNA]</scope>
    <source>
        <strain evidence="20 21">DSM 103574</strain>
    </source>
</reference>
<evidence type="ECO:0000256" key="11">
    <source>
        <dbReference type="ARBA" id="ARBA00022833"/>
    </source>
</evidence>
<feature type="binding site" evidence="18">
    <location>
        <position position="164"/>
    </location>
    <ligand>
        <name>D-ribulose 5-phosphate</name>
        <dbReference type="ChEBI" id="CHEBI:58121"/>
    </ligand>
</feature>
<feature type="binding site" evidence="18">
    <location>
        <position position="352"/>
    </location>
    <ligand>
        <name>GTP</name>
        <dbReference type="ChEBI" id="CHEBI:37565"/>
    </ligand>
</feature>
<comment type="cofactor">
    <cofactor evidence="18">
        <name>Zn(2+)</name>
        <dbReference type="ChEBI" id="CHEBI:29105"/>
    </cofactor>
    <text evidence="18">Binds 1 zinc ion per subunit.</text>
</comment>
<feature type="binding site" evidence="18">
    <location>
        <begin position="295"/>
        <end position="297"/>
    </location>
    <ligand>
        <name>GTP</name>
        <dbReference type="ChEBI" id="CHEBI:37565"/>
    </ligand>
</feature>
<dbReference type="GO" id="GO:0008270">
    <property type="term" value="F:zinc ion binding"/>
    <property type="evidence" value="ECO:0007669"/>
    <property type="project" value="UniProtKB-UniRule"/>
</dbReference>
<dbReference type="SUPFAM" id="SSF55821">
    <property type="entry name" value="YrdC/RibB"/>
    <property type="match status" value="1"/>
</dbReference>
<dbReference type="PANTHER" id="PTHR21327:SF18">
    <property type="entry name" value="3,4-DIHYDROXY-2-BUTANONE 4-PHOSPHATE SYNTHASE"/>
    <property type="match status" value="1"/>
</dbReference>
<dbReference type="InterPro" id="IPR017945">
    <property type="entry name" value="DHBP_synth_RibB-like_a/b_dom"/>
</dbReference>
<comment type="similarity">
    <text evidence="18">In the C-terminal section; belongs to the GTP cyclohydrolase II family.</text>
</comment>
<comment type="similarity">
    <text evidence="6 18">In the N-terminal section; belongs to the DHBP synthase family.</text>
</comment>
<dbReference type="GO" id="GO:0003935">
    <property type="term" value="F:GTP cyclohydrolase II activity"/>
    <property type="evidence" value="ECO:0007669"/>
    <property type="project" value="UniProtKB-UniRule"/>
</dbReference>
<keyword evidence="9 18" id="KW-0547">Nucleotide-binding</keyword>
<feature type="binding site" evidence="18">
    <location>
        <position position="33"/>
    </location>
    <ligand>
        <name>D-ribulose 5-phosphate</name>
        <dbReference type="ChEBI" id="CHEBI:58121"/>
    </ligand>
</feature>
<sequence>MFKYNTIEEALEALQAGKLILVTDAEDRENEGDLICAAQFATPENVNFMATYGKGLICMPMSGELADRLGLEQMVQTNTDNHQTAFTVSIDHVDTATGISALERSVTAMKTVTEGVQAADFRRPGHMFPLLSKPFGVLERPGHTEATVDLMELAGLKACGLCCEIMGDDGGMMRTAALKEFAREHGLVFVTIEALKEFRQKREQLVEQVAAVKLPTRYGEFTAYGYVNRINGEHHLALVKGDINSVDSILCRVHSECLTGDALGSLKCDCGQQYDAAMKRIAEEGCGVLLYMRQEGRGIGLMNKLKAYALQEQGMDTVEANLALGFEEDLRDYSTAAQMLKDLGVDQVRLMTNNPDKMRQLSAYGIGITQRVDIQAEANDYDLFYLQTKQKKMGHLFDYHGEEIKDRIRGRQ</sequence>
<evidence type="ECO:0000256" key="2">
    <source>
        <dbReference type="ARBA" id="ARBA00001936"/>
    </source>
</evidence>
<feature type="binding site" evidence="18">
    <location>
        <position position="317"/>
    </location>
    <ligand>
        <name>GTP</name>
        <dbReference type="ChEBI" id="CHEBI:37565"/>
    </ligand>
</feature>
<dbReference type="RefSeq" id="WP_163067055.1">
    <property type="nucleotide sequence ID" value="NZ_CP048649.1"/>
</dbReference>
<evidence type="ECO:0000256" key="13">
    <source>
        <dbReference type="ARBA" id="ARBA00023134"/>
    </source>
</evidence>
<keyword evidence="12 18" id="KW-0460">Magnesium</keyword>
<feature type="binding site" evidence="18">
    <location>
        <position position="143"/>
    </location>
    <ligand>
        <name>Mg(2+)</name>
        <dbReference type="ChEBI" id="CHEBI:18420"/>
        <label>2</label>
    </ligand>
</feature>
<dbReference type="GO" id="GO:0005829">
    <property type="term" value="C:cytosol"/>
    <property type="evidence" value="ECO:0007669"/>
    <property type="project" value="TreeGrafter"/>
</dbReference>
<comment type="cofactor">
    <cofactor evidence="2">
        <name>Mn(2+)</name>
        <dbReference type="ChEBI" id="CHEBI:29035"/>
    </cofactor>
</comment>
<proteinExistence type="inferred from homology"/>
<feature type="binding site" evidence="18">
    <location>
        <position position="268"/>
    </location>
    <ligand>
        <name>Zn(2+)</name>
        <dbReference type="ChEBI" id="CHEBI:29105"/>
        <note>catalytic</note>
    </ligand>
</feature>
<evidence type="ECO:0000256" key="14">
    <source>
        <dbReference type="ARBA" id="ARBA00023211"/>
    </source>
</evidence>
<comment type="pathway">
    <text evidence="5 18">Cofactor biosynthesis; riboflavin biosynthesis; 2-hydroxy-3-oxobutyl phosphate from D-ribulose 5-phosphate: step 1/1.</text>
</comment>
<comment type="pathway">
    <text evidence="4 18">Cofactor biosynthesis; riboflavin biosynthesis; 5-amino-6-(D-ribitylamino)uracil from GTP: step 1/4.</text>
</comment>
<accession>A0A858BXK2</accession>
<name>A0A858BXK2_9FIRM</name>
<evidence type="ECO:0000256" key="15">
    <source>
        <dbReference type="ARBA" id="ARBA00023239"/>
    </source>
</evidence>
<keyword evidence="7 18" id="KW-0686">Riboflavin biosynthesis</keyword>
<dbReference type="NCBIfam" id="NF006803">
    <property type="entry name" value="PRK09311.1"/>
    <property type="match status" value="1"/>
</dbReference>
<dbReference type="GO" id="GO:0030145">
    <property type="term" value="F:manganese ion binding"/>
    <property type="evidence" value="ECO:0007669"/>
    <property type="project" value="UniProtKB-UniRule"/>
</dbReference>
<feature type="binding site" evidence="18">
    <location>
        <position position="273"/>
    </location>
    <ligand>
        <name>GTP</name>
        <dbReference type="ChEBI" id="CHEBI:37565"/>
    </ligand>
</feature>
<feature type="active site" description="Proton acceptor; for GTP cyclohydrolase activity" evidence="18">
    <location>
        <position position="329"/>
    </location>
</feature>
<keyword evidence="11 18" id="KW-0862">Zinc</keyword>
<feature type="active site" description="Nucleophile; for GTP cyclohydrolase activity" evidence="18">
    <location>
        <position position="331"/>
    </location>
</feature>
<keyword evidence="16 18" id="KW-0511">Multifunctional enzyme</keyword>
<feature type="binding site" evidence="18">
    <location>
        <position position="270"/>
    </location>
    <ligand>
        <name>Zn(2+)</name>
        <dbReference type="ChEBI" id="CHEBI:29105"/>
        <note>catalytic</note>
    </ligand>
</feature>
<evidence type="ECO:0000313" key="21">
    <source>
        <dbReference type="Proteomes" id="UP000466848"/>
    </source>
</evidence>
<evidence type="ECO:0000313" key="20">
    <source>
        <dbReference type="EMBL" id="QIB69815.1"/>
    </source>
</evidence>
<dbReference type="EMBL" id="CP048649">
    <property type="protein sequence ID" value="QIB69815.1"/>
    <property type="molecule type" value="Genomic_DNA"/>
</dbReference>
<keyword evidence="10 18" id="KW-0378">Hydrolase</keyword>
<dbReference type="KEGG" id="abut:Ami103574_10995"/>
<comment type="catalytic activity">
    <reaction evidence="1 18">
        <text>D-ribulose 5-phosphate = (2S)-2-hydroxy-3-oxobutyl phosphate + formate + H(+)</text>
        <dbReference type="Rhea" id="RHEA:18457"/>
        <dbReference type="ChEBI" id="CHEBI:15378"/>
        <dbReference type="ChEBI" id="CHEBI:15740"/>
        <dbReference type="ChEBI" id="CHEBI:58121"/>
        <dbReference type="ChEBI" id="CHEBI:58830"/>
        <dbReference type="EC" id="4.1.99.12"/>
    </reaction>
</comment>
<evidence type="ECO:0000256" key="6">
    <source>
        <dbReference type="ARBA" id="ARBA00005520"/>
    </source>
</evidence>
<dbReference type="InterPro" id="IPR000422">
    <property type="entry name" value="DHBP_synthase_RibB"/>
</dbReference>
<dbReference type="Proteomes" id="UP000466848">
    <property type="component" value="Chromosome"/>
</dbReference>
<dbReference type="InterPro" id="IPR036144">
    <property type="entry name" value="RibA-like_sf"/>
</dbReference>
<feature type="binding site" evidence="18">
    <location>
        <begin position="252"/>
        <end position="256"/>
    </location>
    <ligand>
        <name>GTP</name>
        <dbReference type="ChEBI" id="CHEBI:37565"/>
    </ligand>
</feature>
<keyword evidence="8 18" id="KW-0479">Metal-binding</keyword>
<feature type="site" description="Essential for DHBP synthase activity" evidence="18">
    <location>
        <position position="164"/>
    </location>
</feature>
<dbReference type="GO" id="GO:0000287">
    <property type="term" value="F:magnesium ion binding"/>
    <property type="evidence" value="ECO:0007669"/>
    <property type="project" value="UniProtKB-UniRule"/>
</dbReference>
<feature type="binding site" evidence="18">
    <location>
        <position position="357"/>
    </location>
    <ligand>
        <name>GTP</name>
        <dbReference type="ChEBI" id="CHEBI:37565"/>
    </ligand>
</feature>
<dbReference type="FunFam" id="3.40.50.10990:FF:000002">
    <property type="entry name" value="GTP cyclohydrolase-2"/>
    <property type="match status" value="1"/>
</dbReference>
<evidence type="ECO:0000256" key="9">
    <source>
        <dbReference type="ARBA" id="ARBA00022741"/>
    </source>
</evidence>
<feature type="binding site" evidence="18">
    <location>
        <position position="29"/>
    </location>
    <ligand>
        <name>Mg(2+)</name>
        <dbReference type="ChEBI" id="CHEBI:18420"/>
        <label>1</label>
    </ligand>
</feature>
<organism evidence="20 21">
    <name type="scientific">Aminipila butyrica</name>
    <dbReference type="NCBI Taxonomy" id="433296"/>
    <lineage>
        <taxon>Bacteria</taxon>
        <taxon>Bacillati</taxon>
        <taxon>Bacillota</taxon>
        <taxon>Clostridia</taxon>
        <taxon>Peptostreptococcales</taxon>
        <taxon>Anaerovoracaceae</taxon>
        <taxon>Aminipila</taxon>
    </lineage>
</organism>
<dbReference type="CDD" id="cd00641">
    <property type="entry name" value="GTP_cyclohydro2"/>
    <property type="match status" value="1"/>
</dbReference>
<dbReference type="SUPFAM" id="SSF142695">
    <property type="entry name" value="RibA-like"/>
    <property type="match status" value="1"/>
</dbReference>
<evidence type="ECO:0000256" key="5">
    <source>
        <dbReference type="ARBA" id="ARBA00004904"/>
    </source>
</evidence>
<dbReference type="Pfam" id="PF00925">
    <property type="entry name" value="GTP_cyclohydro2"/>
    <property type="match status" value="1"/>
</dbReference>
<dbReference type="HAMAP" id="MF_00180">
    <property type="entry name" value="RibB"/>
    <property type="match status" value="1"/>
</dbReference>
<evidence type="ECO:0000259" key="19">
    <source>
        <dbReference type="Pfam" id="PF00925"/>
    </source>
</evidence>
<dbReference type="HAMAP" id="MF_00179">
    <property type="entry name" value="RibA"/>
    <property type="match status" value="1"/>
</dbReference>
<dbReference type="NCBIfam" id="TIGR00506">
    <property type="entry name" value="ribB"/>
    <property type="match status" value="1"/>
</dbReference>
<keyword evidence="13 18" id="KW-0342">GTP-binding</keyword>
<dbReference type="PIRSF" id="PIRSF001259">
    <property type="entry name" value="RibA"/>
    <property type="match status" value="1"/>
</dbReference>
<dbReference type="GO" id="GO:0005525">
    <property type="term" value="F:GTP binding"/>
    <property type="evidence" value="ECO:0007669"/>
    <property type="project" value="UniProtKB-KW"/>
</dbReference>